<gene>
    <name evidence="2" type="ORF">DM484_03280</name>
</gene>
<sequence>MSGCAGCRVRSKTCPILYGKRSAPGGQLMISAISVWEALYLARAGRLDLGFPREVWLHKATFDAKVEVVSISKGIAARAAQLPLHHRDPADRFIIATALELDTRLISLDEKFPLYEELAGHLFAG</sequence>
<accession>A0A2W4RRR1</accession>
<dbReference type="PANTHER" id="PTHR36173">
    <property type="entry name" value="RIBONUCLEASE VAPC16-RELATED"/>
    <property type="match status" value="1"/>
</dbReference>
<organism evidence="2 3">
    <name type="scientific">Candidatus Methylumidiphilus alinenensis</name>
    <dbReference type="NCBI Taxonomy" id="2202197"/>
    <lineage>
        <taxon>Bacteria</taxon>
        <taxon>Pseudomonadati</taxon>
        <taxon>Pseudomonadota</taxon>
        <taxon>Gammaproteobacteria</taxon>
        <taxon>Methylococcales</taxon>
        <taxon>Candidatus Methylumidiphilus</taxon>
    </lineage>
</organism>
<dbReference type="InterPro" id="IPR002716">
    <property type="entry name" value="PIN_dom"/>
</dbReference>
<evidence type="ECO:0000313" key="2">
    <source>
        <dbReference type="EMBL" id="PZN84129.1"/>
    </source>
</evidence>
<dbReference type="SUPFAM" id="SSF88723">
    <property type="entry name" value="PIN domain-like"/>
    <property type="match status" value="1"/>
</dbReference>
<dbReference type="InterPro" id="IPR052919">
    <property type="entry name" value="TA_system_RNase"/>
</dbReference>
<feature type="domain" description="PIN" evidence="1">
    <location>
        <begin position="26"/>
        <end position="114"/>
    </location>
</feature>
<proteinExistence type="predicted"/>
<evidence type="ECO:0000313" key="3">
    <source>
        <dbReference type="Proteomes" id="UP000249396"/>
    </source>
</evidence>
<dbReference type="Gene3D" id="3.40.50.1010">
    <property type="entry name" value="5'-nuclease"/>
    <property type="match status" value="1"/>
</dbReference>
<dbReference type="InterPro" id="IPR029060">
    <property type="entry name" value="PIN-like_dom_sf"/>
</dbReference>
<reference evidence="2 3" key="1">
    <citation type="journal article" date="2018" name="Aquat. Microb. Ecol.">
        <title>Gammaproteobacterial methanotrophs dominate.</title>
        <authorList>
            <person name="Rissanen A.J."/>
            <person name="Saarenheimo J."/>
            <person name="Tiirola M."/>
            <person name="Peura S."/>
            <person name="Aalto S.L."/>
            <person name="Karvinen A."/>
            <person name="Nykanen H."/>
        </authorList>
    </citation>
    <scope>NUCLEOTIDE SEQUENCE [LARGE SCALE GENOMIC DNA]</scope>
    <source>
        <strain evidence="2">AMbin10</strain>
    </source>
</reference>
<dbReference type="CDD" id="cd09872">
    <property type="entry name" value="PIN_Sll0205-like"/>
    <property type="match status" value="1"/>
</dbReference>
<dbReference type="EMBL" id="QJPH01000164">
    <property type="protein sequence ID" value="PZN84129.1"/>
    <property type="molecule type" value="Genomic_DNA"/>
</dbReference>
<evidence type="ECO:0000259" key="1">
    <source>
        <dbReference type="Pfam" id="PF01850"/>
    </source>
</evidence>
<dbReference type="Proteomes" id="UP000249396">
    <property type="component" value="Unassembled WGS sequence"/>
</dbReference>
<dbReference type="AlphaFoldDB" id="A0A2W4RRR1"/>
<comment type="caution">
    <text evidence="2">The sequence shown here is derived from an EMBL/GenBank/DDBJ whole genome shotgun (WGS) entry which is preliminary data.</text>
</comment>
<protein>
    <submittedName>
        <fullName evidence="2">VapC toxin family PIN domain ribonuclease</fullName>
    </submittedName>
</protein>
<name>A0A2W4RRR1_9GAMM</name>
<dbReference type="PANTHER" id="PTHR36173:SF1">
    <property type="entry name" value="RIBONUCLEASE VAPC22"/>
    <property type="match status" value="1"/>
</dbReference>
<dbReference type="Pfam" id="PF01850">
    <property type="entry name" value="PIN"/>
    <property type="match status" value="1"/>
</dbReference>
<dbReference type="InterPro" id="IPR041705">
    <property type="entry name" value="PIN_Sll0205"/>
</dbReference>